<evidence type="ECO:0000313" key="8">
    <source>
        <dbReference type="Proteomes" id="UP000576087"/>
    </source>
</evidence>
<keyword evidence="7" id="KW-1185">Reference proteome</keyword>
<feature type="domain" description="Heparinase II/III-like C-terminal" evidence="2">
    <location>
        <begin position="313"/>
        <end position="554"/>
    </location>
</feature>
<comment type="subcellular location">
    <subcellularLocation>
        <location evidence="1">Cell envelope</location>
    </subcellularLocation>
</comment>
<evidence type="ECO:0000313" key="6">
    <source>
        <dbReference type="Proteomes" id="UP000520770"/>
    </source>
</evidence>
<dbReference type="Proteomes" id="UP000520770">
    <property type="component" value="Unassembled WGS sequence"/>
</dbReference>
<name>A0A7W6SCU4_9HYPH</name>
<protein>
    <submittedName>
        <fullName evidence="3">Putative heparinase superfamily protein</fullName>
    </submittedName>
</protein>
<accession>A0A7W6SCU4</accession>
<dbReference type="Gene3D" id="2.70.98.70">
    <property type="match status" value="1"/>
</dbReference>
<dbReference type="Pfam" id="PF07940">
    <property type="entry name" value="Hepar_II_III_C"/>
    <property type="match status" value="1"/>
</dbReference>
<dbReference type="InterPro" id="IPR008929">
    <property type="entry name" value="Chondroitin_lyas"/>
</dbReference>
<gene>
    <name evidence="4" type="ORF">GGE31_005136</name>
    <name evidence="3" type="ORF">GGE33_005179</name>
    <name evidence="5" type="ORF">GGE35_004975</name>
</gene>
<dbReference type="Proteomes" id="UP000524535">
    <property type="component" value="Unassembled WGS sequence"/>
</dbReference>
<reference evidence="6 7" key="1">
    <citation type="submission" date="2020-08" db="EMBL/GenBank/DDBJ databases">
        <title>Genomic Encyclopedia of Type Strains, Phase IV (KMG-V): Genome sequencing to study the core and pangenomes of soil and plant-associated prokaryotes.</title>
        <authorList>
            <person name="Whitman W."/>
        </authorList>
    </citation>
    <scope>NUCLEOTIDE SEQUENCE [LARGE SCALE GENOMIC DNA]</scope>
    <source>
        <strain evidence="4 7">SEMIA 444</strain>
        <strain evidence="3 6">SEMIA 448</strain>
        <strain evidence="5 8">SEMIA 452</strain>
    </source>
</reference>
<sequence length="560" mass="62776">MTMRLADRRRLLASGMKEMRRRLRLRIAPYRVALSAPLTSVPERLIVAPTDLRPVDPFIAHEILEGRFPLAGRVLETLGDSPFELELPSRAFAERLHGFGWLRHIRADRTEAGCAHARHIVSDWINIHGRRRRGIAWEPNVVATRVIAWLSHSTIILHAAEAGFYRRFMKNLAYQISYLRKIAGSCPDAESRLRVRTALAMASLSVPTRVTGIKREAMLLDRELDRQILADGGHVSRNPRAILDILIDVLPLRQTYINLGHDVPHKLIPAIDRMYPALRFFRHQDGDLALFNGAGSTSASELMSVLRYDESAGKPFKALPQMNYHRLSADNTIIIADTGCPSSIAASRGAHAGCLSFEMSSGRNRFIVNSGSPKFANRFYKHLARSTAAHSTVIIEERSSSRVINSSFAGSILLPGVSKIDVERWDDKHGNDWLRARHDGYVESFGYTHEREIALSAAGDKIKGCDRLIPEEGQGKDSLTAIVRFHIHPAINLFRRDGESIVLGAPDGETWIFAAPGLHVLIDEDVFFSDVSGMRPSQQLAIEVPLQGLREIRWMLRRSE</sequence>
<evidence type="ECO:0000313" key="3">
    <source>
        <dbReference type="EMBL" id="MBB4351399.1"/>
    </source>
</evidence>
<dbReference type="InterPro" id="IPR012480">
    <property type="entry name" value="Hepar_II_III_C"/>
</dbReference>
<dbReference type="Gene3D" id="1.50.10.100">
    <property type="entry name" value="Chondroitin AC/alginate lyase"/>
    <property type="match status" value="1"/>
</dbReference>
<dbReference type="EMBL" id="JACIHM010000011">
    <property type="protein sequence ID" value="MBB4449123.1"/>
    <property type="molecule type" value="Genomic_DNA"/>
</dbReference>
<dbReference type="GO" id="GO:0030313">
    <property type="term" value="C:cell envelope"/>
    <property type="evidence" value="ECO:0007669"/>
    <property type="project" value="UniProtKB-SubCell"/>
</dbReference>
<organism evidence="3 6">
    <name type="scientific">Aliirhizobium cellulosilyticum</name>
    <dbReference type="NCBI Taxonomy" id="393664"/>
    <lineage>
        <taxon>Bacteria</taxon>
        <taxon>Pseudomonadati</taxon>
        <taxon>Pseudomonadota</taxon>
        <taxon>Alphaproteobacteria</taxon>
        <taxon>Hyphomicrobiales</taxon>
        <taxon>Rhizobiaceae</taxon>
        <taxon>Aliirhizobium</taxon>
    </lineage>
</organism>
<dbReference type="AlphaFoldDB" id="A0A7W6SCU4"/>
<dbReference type="EMBL" id="JACIGW010000010">
    <property type="protein sequence ID" value="MBB4351399.1"/>
    <property type="molecule type" value="Genomic_DNA"/>
</dbReference>
<dbReference type="EMBL" id="JACIGY010000011">
    <property type="protein sequence ID" value="MBB4414592.1"/>
    <property type="molecule type" value="Genomic_DNA"/>
</dbReference>
<comment type="caution">
    <text evidence="3">The sequence shown here is derived from an EMBL/GenBank/DDBJ whole genome shotgun (WGS) entry which is preliminary data.</text>
</comment>
<dbReference type="Proteomes" id="UP000576087">
    <property type="component" value="Unassembled WGS sequence"/>
</dbReference>
<evidence type="ECO:0000313" key="4">
    <source>
        <dbReference type="EMBL" id="MBB4414592.1"/>
    </source>
</evidence>
<dbReference type="GO" id="GO:0016829">
    <property type="term" value="F:lyase activity"/>
    <property type="evidence" value="ECO:0007669"/>
    <property type="project" value="InterPro"/>
</dbReference>
<evidence type="ECO:0000256" key="1">
    <source>
        <dbReference type="ARBA" id="ARBA00004196"/>
    </source>
</evidence>
<evidence type="ECO:0000313" key="7">
    <source>
        <dbReference type="Proteomes" id="UP000524535"/>
    </source>
</evidence>
<evidence type="ECO:0000313" key="5">
    <source>
        <dbReference type="EMBL" id="MBB4449123.1"/>
    </source>
</evidence>
<evidence type="ECO:0000259" key="2">
    <source>
        <dbReference type="Pfam" id="PF07940"/>
    </source>
</evidence>
<proteinExistence type="predicted"/>